<dbReference type="InterPro" id="IPR050300">
    <property type="entry name" value="GDXG_lipolytic_enzyme"/>
</dbReference>
<dbReference type="GO" id="GO:0016787">
    <property type="term" value="F:hydrolase activity"/>
    <property type="evidence" value="ECO:0007669"/>
    <property type="project" value="UniProtKB-KW"/>
</dbReference>
<gene>
    <name evidence="3" type="ORF">ACFQ16_27595</name>
</gene>
<comment type="caution">
    <text evidence="3">The sequence shown here is derived from an EMBL/GenBank/DDBJ whole genome shotgun (WGS) entry which is preliminary data.</text>
</comment>
<name>A0ABW3G0Q4_9PSEU</name>
<keyword evidence="1 3" id="KW-0378">Hydrolase</keyword>
<dbReference type="Pfam" id="PF07859">
    <property type="entry name" value="Abhydrolase_3"/>
    <property type="match status" value="1"/>
</dbReference>
<dbReference type="PANTHER" id="PTHR48081">
    <property type="entry name" value="AB HYDROLASE SUPERFAMILY PROTEIN C4A8.06C"/>
    <property type="match status" value="1"/>
</dbReference>
<sequence>MPLPDEARAIDSSDFASCAHPEDYHPDWRGFYRSALAARQRVRARVPHADERYGPHPYHLADVLHPDGASGCPVVVYFHGGRWREGHPAFYDHFALPWVEAGAVFISCGYRLEPDHTIPEAVDDAARAVAWVQQAAPRYGGDPRRVVVAGHSAGAHLTAMVTMTDWPAAADLPFPVAGAVCMSGVADLGDTRELARISPARHVTRAPGRTVVSFGVPEPNRKDQSDDLFADQGRRLLRALDAVGARSAAVELPDTDHIGSAAAFADPGSPLFAAARAVVFG</sequence>
<dbReference type="Gene3D" id="3.40.50.1820">
    <property type="entry name" value="alpha/beta hydrolase"/>
    <property type="match status" value="1"/>
</dbReference>
<dbReference type="InterPro" id="IPR029058">
    <property type="entry name" value="AB_hydrolase_fold"/>
</dbReference>
<proteinExistence type="predicted"/>
<evidence type="ECO:0000256" key="1">
    <source>
        <dbReference type="ARBA" id="ARBA00022801"/>
    </source>
</evidence>
<dbReference type="Proteomes" id="UP001597018">
    <property type="component" value="Unassembled WGS sequence"/>
</dbReference>
<feature type="domain" description="Alpha/beta hydrolase fold-3" evidence="2">
    <location>
        <begin position="75"/>
        <end position="193"/>
    </location>
</feature>
<evidence type="ECO:0000313" key="3">
    <source>
        <dbReference type="EMBL" id="MFD0923523.1"/>
    </source>
</evidence>
<evidence type="ECO:0000313" key="4">
    <source>
        <dbReference type="Proteomes" id="UP001597018"/>
    </source>
</evidence>
<dbReference type="EMBL" id="JBHTIW010000036">
    <property type="protein sequence ID" value="MFD0923523.1"/>
    <property type="molecule type" value="Genomic_DNA"/>
</dbReference>
<dbReference type="InterPro" id="IPR013094">
    <property type="entry name" value="AB_hydrolase_3"/>
</dbReference>
<keyword evidence="4" id="KW-1185">Reference proteome</keyword>
<dbReference type="RefSeq" id="WP_263247089.1">
    <property type="nucleotide sequence ID" value="NZ_BAABLT010000012.1"/>
</dbReference>
<evidence type="ECO:0000259" key="2">
    <source>
        <dbReference type="Pfam" id="PF07859"/>
    </source>
</evidence>
<accession>A0ABW3G0Q4</accession>
<dbReference type="PANTHER" id="PTHR48081:SF33">
    <property type="entry name" value="KYNURENINE FORMAMIDASE"/>
    <property type="match status" value="1"/>
</dbReference>
<organism evidence="3 4">
    <name type="scientific">Saccharopolyspora rosea</name>
    <dbReference type="NCBI Taxonomy" id="524884"/>
    <lineage>
        <taxon>Bacteria</taxon>
        <taxon>Bacillati</taxon>
        <taxon>Actinomycetota</taxon>
        <taxon>Actinomycetes</taxon>
        <taxon>Pseudonocardiales</taxon>
        <taxon>Pseudonocardiaceae</taxon>
        <taxon>Saccharopolyspora</taxon>
    </lineage>
</organism>
<dbReference type="SUPFAM" id="SSF53474">
    <property type="entry name" value="alpha/beta-Hydrolases"/>
    <property type="match status" value="1"/>
</dbReference>
<reference evidence="4" key="1">
    <citation type="journal article" date="2019" name="Int. J. Syst. Evol. Microbiol.">
        <title>The Global Catalogue of Microorganisms (GCM) 10K type strain sequencing project: providing services to taxonomists for standard genome sequencing and annotation.</title>
        <authorList>
            <consortium name="The Broad Institute Genomics Platform"/>
            <consortium name="The Broad Institute Genome Sequencing Center for Infectious Disease"/>
            <person name="Wu L."/>
            <person name="Ma J."/>
        </authorList>
    </citation>
    <scope>NUCLEOTIDE SEQUENCE [LARGE SCALE GENOMIC DNA]</scope>
    <source>
        <strain evidence="4">CCUG 56401</strain>
    </source>
</reference>
<protein>
    <submittedName>
        <fullName evidence="3">Alpha/beta hydrolase</fullName>
    </submittedName>
</protein>